<dbReference type="KEGG" id="smo:SELMODRAFT_414136"/>
<evidence type="ECO:0000313" key="2">
    <source>
        <dbReference type="EMBL" id="EFJ25447.1"/>
    </source>
</evidence>
<feature type="region of interest" description="Disordered" evidence="1">
    <location>
        <begin position="122"/>
        <end position="163"/>
    </location>
</feature>
<dbReference type="Gramene" id="EFJ25447">
    <property type="protein sequence ID" value="EFJ25447"/>
    <property type="gene ID" value="SELMODRAFT_414136"/>
</dbReference>
<feature type="region of interest" description="Disordered" evidence="1">
    <location>
        <begin position="1"/>
        <end position="30"/>
    </location>
</feature>
<sequence length="454" mass="49465">MARTLLQKAASEPRKAAAQQDENHEIEVVDVSRLGDGQVLEKVGSVSHARGEVSTKSGEEDEATSPHPLAWSLAGVQELRESLKPVTSQKGLRGIIPSTFAAEGVHRDECLTEVQEQRTRVRSGVTSRAAASATAAELGCGTGELKSTPPRTTKNREEQGPSVDALLSYRINMEASLEDEFTIRHSKTQPSQEFSRETNRSAVAPRLNKEQPLQTLKFAHRCLSELTTKPRASLPSSPAHSSSVRPRSSSQPPVARLHTNSRQVGDSTDCLHLFLPKLAGSDMENIHCGMHVKQLLEFYHRTSRLEGLGSRHTPCSEESSSSCPAGENPSYHPEIPGDEAGLIPDLVHARVQEEAHQVDPSHLQQVRKSDLDSPTAPHERELDLNPLGEDLMLGPTLRKAQKLITKAVATQQADLFDAWAQDQGGKVDVTPIPTVDTGLGEPETEPEAKRSLDE</sequence>
<gene>
    <name evidence="2" type="ORF">SELMODRAFT_414136</name>
</gene>
<keyword evidence="3" id="KW-1185">Reference proteome</keyword>
<dbReference type="EMBL" id="GL377587">
    <property type="protein sequence ID" value="EFJ25447.1"/>
    <property type="molecule type" value="Genomic_DNA"/>
</dbReference>
<name>D8RRR7_SELML</name>
<dbReference type="InParanoid" id="D8RRR7"/>
<evidence type="ECO:0000256" key="1">
    <source>
        <dbReference type="SAM" id="MobiDB-lite"/>
    </source>
</evidence>
<protein>
    <submittedName>
        <fullName evidence="2">Uncharacterized protein</fullName>
    </submittedName>
</protein>
<dbReference type="Proteomes" id="UP000001514">
    <property type="component" value="Unassembled WGS sequence"/>
</dbReference>
<feature type="region of interest" description="Disordered" evidence="1">
    <location>
        <begin position="42"/>
        <end position="67"/>
    </location>
</feature>
<evidence type="ECO:0000313" key="3">
    <source>
        <dbReference type="Proteomes" id="UP000001514"/>
    </source>
</evidence>
<feature type="compositionally biased region" description="Basic and acidic residues" evidence="1">
    <location>
        <begin position="11"/>
        <end position="27"/>
    </location>
</feature>
<accession>D8RRR7</accession>
<feature type="compositionally biased region" description="Low complexity" evidence="1">
    <location>
        <begin position="122"/>
        <end position="136"/>
    </location>
</feature>
<feature type="region of interest" description="Disordered" evidence="1">
    <location>
        <begin position="227"/>
        <end position="262"/>
    </location>
</feature>
<feature type="region of interest" description="Disordered" evidence="1">
    <location>
        <begin position="354"/>
        <end position="382"/>
    </location>
</feature>
<reference evidence="2 3" key="1">
    <citation type="journal article" date="2011" name="Science">
        <title>The Selaginella genome identifies genetic changes associated with the evolution of vascular plants.</title>
        <authorList>
            <person name="Banks J.A."/>
            <person name="Nishiyama T."/>
            <person name="Hasebe M."/>
            <person name="Bowman J.L."/>
            <person name="Gribskov M."/>
            <person name="dePamphilis C."/>
            <person name="Albert V.A."/>
            <person name="Aono N."/>
            <person name="Aoyama T."/>
            <person name="Ambrose B.A."/>
            <person name="Ashton N.W."/>
            <person name="Axtell M.J."/>
            <person name="Barker E."/>
            <person name="Barker M.S."/>
            <person name="Bennetzen J.L."/>
            <person name="Bonawitz N.D."/>
            <person name="Chapple C."/>
            <person name="Cheng C."/>
            <person name="Correa L.G."/>
            <person name="Dacre M."/>
            <person name="DeBarry J."/>
            <person name="Dreyer I."/>
            <person name="Elias M."/>
            <person name="Engstrom E.M."/>
            <person name="Estelle M."/>
            <person name="Feng L."/>
            <person name="Finet C."/>
            <person name="Floyd S.K."/>
            <person name="Frommer W.B."/>
            <person name="Fujita T."/>
            <person name="Gramzow L."/>
            <person name="Gutensohn M."/>
            <person name="Harholt J."/>
            <person name="Hattori M."/>
            <person name="Heyl A."/>
            <person name="Hirai T."/>
            <person name="Hiwatashi Y."/>
            <person name="Ishikawa M."/>
            <person name="Iwata M."/>
            <person name="Karol K.G."/>
            <person name="Koehler B."/>
            <person name="Kolukisaoglu U."/>
            <person name="Kubo M."/>
            <person name="Kurata T."/>
            <person name="Lalonde S."/>
            <person name="Li K."/>
            <person name="Li Y."/>
            <person name="Litt A."/>
            <person name="Lyons E."/>
            <person name="Manning G."/>
            <person name="Maruyama T."/>
            <person name="Michael T.P."/>
            <person name="Mikami K."/>
            <person name="Miyazaki S."/>
            <person name="Morinaga S."/>
            <person name="Murata T."/>
            <person name="Mueller-Roeber B."/>
            <person name="Nelson D.R."/>
            <person name="Obara M."/>
            <person name="Oguri Y."/>
            <person name="Olmstead R.G."/>
            <person name="Onodera N."/>
            <person name="Petersen B.L."/>
            <person name="Pils B."/>
            <person name="Prigge M."/>
            <person name="Rensing S.A."/>
            <person name="Riano-Pachon D.M."/>
            <person name="Roberts A.W."/>
            <person name="Sato Y."/>
            <person name="Scheller H.V."/>
            <person name="Schulz B."/>
            <person name="Schulz C."/>
            <person name="Shakirov E.V."/>
            <person name="Shibagaki N."/>
            <person name="Shinohara N."/>
            <person name="Shippen D.E."/>
            <person name="Soerensen I."/>
            <person name="Sotooka R."/>
            <person name="Sugimoto N."/>
            <person name="Sugita M."/>
            <person name="Sumikawa N."/>
            <person name="Tanurdzic M."/>
            <person name="Theissen G."/>
            <person name="Ulvskov P."/>
            <person name="Wakazuki S."/>
            <person name="Weng J.K."/>
            <person name="Willats W.W."/>
            <person name="Wipf D."/>
            <person name="Wolf P.G."/>
            <person name="Yang L."/>
            <person name="Zimmer A.D."/>
            <person name="Zhu Q."/>
            <person name="Mitros T."/>
            <person name="Hellsten U."/>
            <person name="Loque D."/>
            <person name="Otillar R."/>
            <person name="Salamov A."/>
            <person name="Schmutz J."/>
            <person name="Shapiro H."/>
            <person name="Lindquist E."/>
            <person name="Lucas S."/>
            <person name="Rokhsar D."/>
            <person name="Grigoriev I.V."/>
        </authorList>
    </citation>
    <scope>NUCLEOTIDE SEQUENCE [LARGE SCALE GENOMIC DNA]</scope>
</reference>
<proteinExistence type="predicted"/>
<feature type="region of interest" description="Disordered" evidence="1">
    <location>
        <begin position="307"/>
        <end position="329"/>
    </location>
</feature>
<feature type="compositionally biased region" description="Basic and acidic residues" evidence="1">
    <location>
        <begin position="367"/>
        <end position="382"/>
    </location>
</feature>
<dbReference type="AlphaFoldDB" id="D8RRR7"/>
<feature type="region of interest" description="Disordered" evidence="1">
    <location>
        <begin position="425"/>
        <end position="454"/>
    </location>
</feature>
<organism evidence="3">
    <name type="scientific">Selaginella moellendorffii</name>
    <name type="common">Spikemoss</name>
    <dbReference type="NCBI Taxonomy" id="88036"/>
    <lineage>
        <taxon>Eukaryota</taxon>
        <taxon>Viridiplantae</taxon>
        <taxon>Streptophyta</taxon>
        <taxon>Embryophyta</taxon>
        <taxon>Tracheophyta</taxon>
        <taxon>Lycopodiopsida</taxon>
        <taxon>Selaginellales</taxon>
        <taxon>Selaginellaceae</taxon>
        <taxon>Selaginella</taxon>
    </lineage>
</organism>
<dbReference type="HOGENOM" id="CLU_685867_0_0_1"/>
<feature type="compositionally biased region" description="Low complexity" evidence="1">
    <location>
        <begin position="230"/>
        <end position="256"/>
    </location>
</feature>
<feature type="region of interest" description="Disordered" evidence="1">
    <location>
        <begin position="180"/>
        <end position="210"/>
    </location>
</feature>